<keyword evidence="3" id="KW-1185">Reference proteome</keyword>
<dbReference type="Proteomes" id="UP000265520">
    <property type="component" value="Unassembled WGS sequence"/>
</dbReference>
<feature type="non-terminal residue" evidence="2">
    <location>
        <position position="75"/>
    </location>
</feature>
<accession>A0A392TJ50</accession>
<reference evidence="2 3" key="1">
    <citation type="journal article" date="2018" name="Front. Plant Sci.">
        <title>Red Clover (Trifolium pratense) and Zigzag Clover (T. medium) - A Picture of Genomic Similarities and Differences.</title>
        <authorList>
            <person name="Dluhosova J."/>
            <person name="Istvanek J."/>
            <person name="Nedelnik J."/>
            <person name="Repkova J."/>
        </authorList>
    </citation>
    <scope>NUCLEOTIDE SEQUENCE [LARGE SCALE GENOMIC DNA]</scope>
    <source>
        <strain evidence="3">cv. 10/8</strain>
        <tissue evidence="2">Leaf</tissue>
    </source>
</reference>
<protein>
    <submittedName>
        <fullName evidence="2">Uncharacterized protein</fullName>
    </submittedName>
</protein>
<name>A0A392TJ50_9FABA</name>
<sequence>MTIEAETGISHSSKDIVTNTQAQTPPITAPVNQPLSEPNDDIDPSLVKPLNVVYPPQTSDLPPINSETDLDTVAE</sequence>
<evidence type="ECO:0000256" key="1">
    <source>
        <dbReference type="SAM" id="MobiDB-lite"/>
    </source>
</evidence>
<evidence type="ECO:0000313" key="3">
    <source>
        <dbReference type="Proteomes" id="UP000265520"/>
    </source>
</evidence>
<organism evidence="2 3">
    <name type="scientific">Trifolium medium</name>
    <dbReference type="NCBI Taxonomy" id="97028"/>
    <lineage>
        <taxon>Eukaryota</taxon>
        <taxon>Viridiplantae</taxon>
        <taxon>Streptophyta</taxon>
        <taxon>Embryophyta</taxon>
        <taxon>Tracheophyta</taxon>
        <taxon>Spermatophyta</taxon>
        <taxon>Magnoliopsida</taxon>
        <taxon>eudicotyledons</taxon>
        <taxon>Gunneridae</taxon>
        <taxon>Pentapetalae</taxon>
        <taxon>rosids</taxon>
        <taxon>fabids</taxon>
        <taxon>Fabales</taxon>
        <taxon>Fabaceae</taxon>
        <taxon>Papilionoideae</taxon>
        <taxon>50 kb inversion clade</taxon>
        <taxon>NPAAA clade</taxon>
        <taxon>Hologalegina</taxon>
        <taxon>IRL clade</taxon>
        <taxon>Trifolieae</taxon>
        <taxon>Trifolium</taxon>
    </lineage>
</organism>
<feature type="compositionally biased region" description="Polar residues" evidence="1">
    <location>
        <begin position="9"/>
        <end position="36"/>
    </location>
</feature>
<dbReference type="AlphaFoldDB" id="A0A392TJ50"/>
<feature type="region of interest" description="Disordered" evidence="1">
    <location>
        <begin position="1"/>
        <end position="75"/>
    </location>
</feature>
<dbReference type="EMBL" id="LXQA010581863">
    <property type="protein sequence ID" value="MCI60457.1"/>
    <property type="molecule type" value="Genomic_DNA"/>
</dbReference>
<comment type="caution">
    <text evidence="2">The sequence shown here is derived from an EMBL/GenBank/DDBJ whole genome shotgun (WGS) entry which is preliminary data.</text>
</comment>
<proteinExistence type="predicted"/>
<evidence type="ECO:0000313" key="2">
    <source>
        <dbReference type="EMBL" id="MCI60457.1"/>
    </source>
</evidence>